<protein>
    <submittedName>
        <fullName evidence="1">Uncharacterized protein</fullName>
    </submittedName>
</protein>
<comment type="caution">
    <text evidence="1">The sequence shown here is derived from an EMBL/GenBank/DDBJ whole genome shotgun (WGS) entry which is preliminary data.</text>
</comment>
<gene>
    <name evidence="1" type="ORF">J6595_08460</name>
</gene>
<keyword evidence="2" id="KW-1185">Reference proteome</keyword>
<name>A0ABS4BFS2_9HYPH</name>
<dbReference type="RefSeq" id="WP_209594016.1">
    <property type="nucleotide sequence ID" value="NZ_JAGJCF010000004.1"/>
</dbReference>
<evidence type="ECO:0000313" key="1">
    <source>
        <dbReference type="EMBL" id="MBP0615609.1"/>
    </source>
</evidence>
<evidence type="ECO:0000313" key="2">
    <source>
        <dbReference type="Proteomes" id="UP000678276"/>
    </source>
</evidence>
<dbReference type="Proteomes" id="UP000678276">
    <property type="component" value="Unassembled WGS sequence"/>
</dbReference>
<accession>A0ABS4BFS2</accession>
<dbReference type="EMBL" id="JAGJCF010000004">
    <property type="protein sequence ID" value="MBP0615609.1"/>
    <property type="molecule type" value="Genomic_DNA"/>
</dbReference>
<sequence length="349" mass="38790">MLYLVSGSHSAYSRFGFSMVQAIGRAAHGDVQPAQFSRLEQFYDAYKDRKTDAFVAFIHAGDNRVAKLLQRTQSKVVLFDDDLSQTVGRMLTDPNKEFRKVLCSATMASATLSYLAETTNAMVYPRPDTNSLLLPFIQSLAWFFGIEPDQALVDTVVARLKLGAITPRTTIIEGMNAFASDYKDAQAAIDALNDDEIALLGAVREAYGVGRGQIEGGTISWPIQSLFDPRNRQEPAPEYIELLGKARRLLNGPEYRLVPGNWLCEVVIRVSDNPSKNRLIWLISELDKRRGMLSCDLPTEGRLALTQEFTVESAANPITFAFDMKEGAIEGVFSVETIRLRRVKAAPLE</sequence>
<proteinExistence type="predicted"/>
<reference evidence="1 2" key="1">
    <citation type="submission" date="2021-04" db="EMBL/GenBank/DDBJ databases">
        <title>Whole genome sequence of Jiella sp. KSK16Y-1.</title>
        <authorList>
            <person name="Tuo L."/>
        </authorList>
    </citation>
    <scope>NUCLEOTIDE SEQUENCE [LARGE SCALE GENOMIC DNA]</scope>
    <source>
        <strain evidence="1 2">KSK16Y-1</strain>
    </source>
</reference>
<organism evidence="1 2">
    <name type="scientific">Jiella mangrovi</name>
    <dbReference type="NCBI Taxonomy" id="2821407"/>
    <lineage>
        <taxon>Bacteria</taxon>
        <taxon>Pseudomonadati</taxon>
        <taxon>Pseudomonadota</taxon>
        <taxon>Alphaproteobacteria</taxon>
        <taxon>Hyphomicrobiales</taxon>
        <taxon>Aurantimonadaceae</taxon>
        <taxon>Jiella</taxon>
    </lineage>
</organism>